<protein>
    <submittedName>
        <fullName evidence="9">MgtC/SapB family protein</fullName>
    </submittedName>
</protein>
<reference evidence="10" key="1">
    <citation type="journal article" date="2019" name="Int. J. Syst. Evol. Microbiol.">
        <title>The Global Catalogue of Microorganisms (GCM) 10K type strain sequencing project: providing services to taxonomists for standard genome sequencing and annotation.</title>
        <authorList>
            <consortium name="The Broad Institute Genomics Platform"/>
            <consortium name="The Broad Institute Genome Sequencing Center for Infectious Disease"/>
            <person name="Wu L."/>
            <person name="Ma J."/>
        </authorList>
    </citation>
    <scope>NUCLEOTIDE SEQUENCE [LARGE SCALE GENOMIC DNA]</scope>
    <source>
        <strain evidence="10">CGMCC 1.3240</strain>
    </source>
</reference>
<evidence type="ECO:0000256" key="3">
    <source>
        <dbReference type="ARBA" id="ARBA00022475"/>
    </source>
</evidence>
<evidence type="ECO:0000313" key="10">
    <source>
        <dbReference type="Proteomes" id="UP001596047"/>
    </source>
</evidence>
<organism evidence="9 10">
    <name type="scientific">Paenibacillus solisilvae</name>
    <dbReference type="NCBI Taxonomy" id="2486751"/>
    <lineage>
        <taxon>Bacteria</taxon>
        <taxon>Bacillati</taxon>
        <taxon>Bacillota</taxon>
        <taxon>Bacilli</taxon>
        <taxon>Bacillales</taxon>
        <taxon>Paenibacillaceae</taxon>
        <taxon>Paenibacillus</taxon>
    </lineage>
</organism>
<dbReference type="Pfam" id="PF02308">
    <property type="entry name" value="MgtC"/>
    <property type="match status" value="1"/>
</dbReference>
<evidence type="ECO:0000256" key="1">
    <source>
        <dbReference type="ARBA" id="ARBA00004651"/>
    </source>
</evidence>
<dbReference type="RefSeq" id="WP_379189210.1">
    <property type="nucleotide sequence ID" value="NZ_JBHSOW010000060.1"/>
</dbReference>
<dbReference type="PANTHER" id="PTHR33778">
    <property type="entry name" value="PROTEIN MGTC"/>
    <property type="match status" value="1"/>
</dbReference>
<gene>
    <name evidence="9" type="ORF">ACFPYJ_16185</name>
</gene>
<evidence type="ECO:0000259" key="8">
    <source>
        <dbReference type="Pfam" id="PF02308"/>
    </source>
</evidence>
<evidence type="ECO:0000256" key="7">
    <source>
        <dbReference type="SAM" id="Phobius"/>
    </source>
</evidence>
<dbReference type="PANTHER" id="PTHR33778:SF1">
    <property type="entry name" value="MAGNESIUM TRANSPORTER YHID-RELATED"/>
    <property type="match status" value="1"/>
</dbReference>
<sequence length="222" mass="24116">MEYEYLLRVIAAGILGALIGYERKNRMKEAGIRTHFIVAVGASLMMVISKYGFQDITAWNSIALDPSRIAAQVVSGVGFLGAGMIFLQKQTIKGLTTAAGIWATAGVGMAIGSGLYVVGGGVALIILIGQIMLHRRYSWLVSPKTEQLIIHLANEPGGIDEVRQLLKEKRIMIVSFQAETNLSDGGEITLEMSVRPPSDYDIGDLLPLINQCTHIRAVEFNK</sequence>
<dbReference type="PRINTS" id="PR01837">
    <property type="entry name" value="MGTCSAPBPROT"/>
</dbReference>
<dbReference type="InterPro" id="IPR003416">
    <property type="entry name" value="MgtC/SapB/SrpB/YhiD_fam"/>
</dbReference>
<evidence type="ECO:0000313" key="9">
    <source>
        <dbReference type="EMBL" id="MFC5650636.1"/>
    </source>
</evidence>
<evidence type="ECO:0000256" key="2">
    <source>
        <dbReference type="ARBA" id="ARBA00009298"/>
    </source>
</evidence>
<evidence type="ECO:0000256" key="5">
    <source>
        <dbReference type="ARBA" id="ARBA00022989"/>
    </source>
</evidence>
<keyword evidence="3" id="KW-1003">Cell membrane</keyword>
<comment type="similarity">
    <text evidence="2">Belongs to the MgtC/SapB family.</text>
</comment>
<keyword evidence="6 7" id="KW-0472">Membrane</keyword>
<feature type="transmembrane region" description="Helical" evidence="7">
    <location>
        <begin position="6"/>
        <end position="22"/>
    </location>
</feature>
<feature type="transmembrane region" description="Helical" evidence="7">
    <location>
        <begin position="99"/>
        <end position="128"/>
    </location>
</feature>
<evidence type="ECO:0000256" key="6">
    <source>
        <dbReference type="ARBA" id="ARBA00023136"/>
    </source>
</evidence>
<comment type="caution">
    <text evidence="9">The sequence shown here is derived from an EMBL/GenBank/DDBJ whole genome shotgun (WGS) entry which is preliminary data.</text>
</comment>
<keyword evidence="10" id="KW-1185">Reference proteome</keyword>
<dbReference type="InterPro" id="IPR049177">
    <property type="entry name" value="MgtC_SapB_SrpB_YhiD_N"/>
</dbReference>
<name>A0ABW0W1N0_9BACL</name>
<keyword evidence="4 7" id="KW-0812">Transmembrane</keyword>
<accession>A0ABW0W1N0</accession>
<dbReference type="Proteomes" id="UP001596047">
    <property type="component" value="Unassembled WGS sequence"/>
</dbReference>
<proteinExistence type="inferred from homology"/>
<dbReference type="EMBL" id="JBHSOW010000060">
    <property type="protein sequence ID" value="MFC5650636.1"/>
    <property type="molecule type" value="Genomic_DNA"/>
</dbReference>
<feature type="transmembrane region" description="Helical" evidence="7">
    <location>
        <begin position="69"/>
        <end position="87"/>
    </location>
</feature>
<feature type="domain" description="MgtC/SapB/SrpB/YhiD N-terminal" evidence="8">
    <location>
        <begin position="10"/>
        <end position="134"/>
    </location>
</feature>
<feature type="transmembrane region" description="Helical" evidence="7">
    <location>
        <begin position="34"/>
        <end position="53"/>
    </location>
</feature>
<comment type="subcellular location">
    <subcellularLocation>
        <location evidence="1">Cell membrane</location>
        <topology evidence="1">Multi-pass membrane protein</topology>
    </subcellularLocation>
</comment>
<keyword evidence="5 7" id="KW-1133">Transmembrane helix</keyword>
<evidence type="ECO:0000256" key="4">
    <source>
        <dbReference type="ARBA" id="ARBA00022692"/>
    </source>
</evidence>